<evidence type="ECO:0000256" key="4">
    <source>
        <dbReference type="ARBA" id="ARBA00023004"/>
    </source>
</evidence>
<dbReference type="InterPro" id="IPR033756">
    <property type="entry name" value="YlxH/NBP35"/>
</dbReference>
<dbReference type="FunFam" id="3.40.50.300:FF:001119">
    <property type="entry name" value="Iron-sulfur cluster carrier protein"/>
    <property type="match status" value="1"/>
</dbReference>
<reference evidence="6" key="1">
    <citation type="journal article" date="2015" name="Proc. Natl. Acad. Sci. U.S.A.">
        <title>Networks of energetic and metabolic interactions define dynamics in microbial communities.</title>
        <authorList>
            <person name="Embree M."/>
            <person name="Liu J.K."/>
            <person name="Al-Bassam M.M."/>
            <person name="Zengler K."/>
        </authorList>
    </citation>
    <scope>NUCLEOTIDE SEQUENCE</scope>
</reference>
<keyword evidence="3" id="KW-0067">ATP-binding</keyword>
<name>A0A0W8F704_9ZZZZ</name>
<evidence type="ECO:0000256" key="3">
    <source>
        <dbReference type="ARBA" id="ARBA00022840"/>
    </source>
</evidence>
<dbReference type="InterPro" id="IPR027417">
    <property type="entry name" value="P-loop_NTPase"/>
</dbReference>
<dbReference type="SUPFAM" id="SSF52540">
    <property type="entry name" value="P-loop containing nucleoside triphosphate hydrolases"/>
    <property type="match status" value="1"/>
</dbReference>
<accession>A0A0W8F704</accession>
<dbReference type="GO" id="GO:0016226">
    <property type="term" value="P:iron-sulfur cluster assembly"/>
    <property type="evidence" value="ECO:0007669"/>
    <property type="project" value="InterPro"/>
</dbReference>
<keyword evidence="2" id="KW-0547">Nucleotide-binding</keyword>
<dbReference type="PROSITE" id="PS01215">
    <property type="entry name" value="MRP"/>
    <property type="match status" value="1"/>
</dbReference>
<evidence type="ECO:0000313" key="6">
    <source>
        <dbReference type="EMBL" id="KUG16649.1"/>
    </source>
</evidence>
<evidence type="ECO:0000256" key="2">
    <source>
        <dbReference type="ARBA" id="ARBA00022741"/>
    </source>
</evidence>
<gene>
    <name evidence="6" type="ORF">ASZ90_013678</name>
</gene>
<proteinExistence type="inferred from homology"/>
<dbReference type="GO" id="GO:0051536">
    <property type="term" value="F:iron-sulfur cluster binding"/>
    <property type="evidence" value="ECO:0007669"/>
    <property type="project" value="UniProtKB-KW"/>
</dbReference>
<keyword evidence="5" id="KW-0411">Iron-sulfur</keyword>
<organism evidence="6">
    <name type="scientific">hydrocarbon metagenome</name>
    <dbReference type="NCBI Taxonomy" id="938273"/>
    <lineage>
        <taxon>unclassified sequences</taxon>
        <taxon>metagenomes</taxon>
        <taxon>ecological metagenomes</taxon>
    </lineage>
</organism>
<protein>
    <submittedName>
        <fullName evidence="6">Cytosolic fe-s cluster assembling factor nbp35</fullName>
    </submittedName>
</protein>
<dbReference type="InterPro" id="IPR019591">
    <property type="entry name" value="Mrp/NBP35_ATP-bd"/>
</dbReference>
<dbReference type="AlphaFoldDB" id="A0A0W8F704"/>
<dbReference type="PANTHER" id="PTHR23264:SF19">
    <property type="entry name" value="CYTOSOLIC FE-S CLUSTER ASSEMBLY FACTOR NUBP2"/>
    <property type="match status" value="1"/>
</dbReference>
<keyword evidence="4" id="KW-0408">Iron</keyword>
<dbReference type="GO" id="GO:0005829">
    <property type="term" value="C:cytosol"/>
    <property type="evidence" value="ECO:0007669"/>
    <property type="project" value="TreeGrafter"/>
</dbReference>
<dbReference type="GO" id="GO:0046872">
    <property type="term" value="F:metal ion binding"/>
    <property type="evidence" value="ECO:0007669"/>
    <property type="project" value="UniProtKB-KW"/>
</dbReference>
<evidence type="ECO:0000256" key="1">
    <source>
        <dbReference type="ARBA" id="ARBA00022723"/>
    </source>
</evidence>
<dbReference type="HAMAP" id="MF_02040">
    <property type="entry name" value="Mrp_NBP35"/>
    <property type="match status" value="1"/>
</dbReference>
<dbReference type="Pfam" id="PF10609">
    <property type="entry name" value="ParA"/>
    <property type="match status" value="1"/>
</dbReference>
<dbReference type="Gene3D" id="3.40.50.300">
    <property type="entry name" value="P-loop containing nucleotide triphosphate hydrolases"/>
    <property type="match status" value="1"/>
</dbReference>
<keyword evidence="1" id="KW-0479">Metal-binding</keyword>
<dbReference type="GO" id="GO:0140663">
    <property type="term" value="F:ATP-dependent FeS chaperone activity"/>
    <property type="evidence" value="ECO:0007669"/>
    <property type="project" value="InterPro"/>
</dbReference>
<sequence length="283" mass="30175">MTENNENCETCTHQGTCPSRNSGEAVTCEVDPGSKIKHKIIIASGKGGVGKSTVSVNLARALLLDGFKVGILDADITGPNIPKLLGIEDRSLVLGEEGIRPADAGGIKAASMALVLSSPDSPVVWRGPMKMAAIKQFIQDVDWGELDFLIIDLPPGTSDEPLSVVQLIPDLAGAIIVTTPQEVSLLDSRKAVNMVKTMKLPVIGIIENMAGLMCPHCHQRIDIFQSGGGERMAEEMNVRFLGSIPIDPQVCSLGDAGQTFVEGDTPAADIFRLIVERLKNILR</sequence>
<evidence type="ECO:0000256" key="5">
    <source>
        <dbReference type="ARBA" id="ARBA00023014"/>
    </source>
</evidence>
<dbReference type="EMBL" id="LNQE01001486">
    <property type="protein sequence ID" value="KUG16649.1"/>
    <property type="molecule type" value="Genomic_DNA"/>
</dbReference>
<dbReference type="CDD" id="cd02037">
    <property type="entry name" value="Mrp_NBP35"/>
    <property type="match status" value="1"/>
</dbReference>
<dbReference type="PANTHER" id="PTHR23264">
    <property type="entry name" value="NUCLEOTIDE-BINDING PROTEIN NBP35 YEAST -RELATED"/>
    <property type="match status" value="1"/>
</dbReference>
<dbReference type="GO" id="GO:0005524">
    <property type="term" value="F:ATP binding"/>
    <property type="evidence" value="ECO:0007669"/>
    <property type="project" value="UniProtKB-KW"/>
</dbReference>
<comment type="caution">
    <text evidence="6">The sequence shown here is derived from an EMBL/GenBank/DDBJ whole genome shotgun (WGS) entry which is preliminary data.</text>
</comment>
<dbReference type="InterPro" id="IPR000808">
    <property type="entry name" value="Mrp-like_CS"/>
</dbReference>